<dbReference type="RefSeq" id="WP_236089988.1">
    <property type="nucleotide sequence ID" value="NZ_JAKGSG010000040.1"/>
</dbReference>
<sequence length="173" mass="18640">MGVILYGPPAAGKDTIERALTKLSDRFQHYARIKVGSGRREGYRLTSAEELDQLRVAGHVIWENRAYGAVYAIDGPSLRSALADGSPVVHVGQPAAVEAIQRAAGPAWVVVDLWCPRETTAERLTGRGAKDVQERLRVWDNTPRLLGADLAINTGRFAPETAAALIAMAVRGA</sequence>
<accession>A0AA41QEX8</accession>
<keyword evidence="2" id="KW-1185">Reference proteome</keyword>
<dbReference type="EMBL" id="JAKGSG010000040">
    <property type="protein sequence ID" value="MCF4122193.1"/>
    <property type="molecule type" value="Genomic_DNA"/>
</dbReference>
<name>A0AA41QEX8_9MICO</name>
<protein>
    <recommendedName>
        <fullName evidence="3">Guanylate kinase</fullName>
    </recommendedName>
</protein>
<evidence type="ECO:0000313" key="2">
    <source>
        <dbReference type="Proteomes" id="UP001165405"/>
    </source>
</evidence>
<dbReference type="InterPro" id="IPR027417">
    <property type="entry name" value="P-loop_NTPase"/>
</dbReference>
<evidence type="ECO:0000313" key="1">
    <source>
        <dbReference type="EMBL" id="MCF4122193.1"/>
    </source>
</evidence>
<gene>
    <name evidence="1" type="ORF">L1785_14530</name>
</gene>
<dbReference type="AlphaFoldDB" id="A0AA41QEX8"/>
<comment type="caution">
    <text evidence="1">The sequence shown here is derived from an EMBL/GenBank/DDBJ whole genome shotgun (WGS) entry which is preliminary data.</text>
</comment>
<organism evidence="1 2">
    <name type="scientific">Antribacter soli</name>
    <dbReference type="NCBI Taxonomy" id="2910976"/>
    <lineage>
        <taxon>Bacteria</taxon>
        <taxon>Bacillati</taxon>
        <taxon>Actinomycetota</taxon>
        <taxon>Actinomycetes</taxon>
        <taxon>Micrococcales</taxon>
        <taxon>Promicromonosporaceae</taxon>
        <taxon>Antribacter</taxon>
    </lineage>
</organism>
<dbReference type="Proteomes" id="UP001165405">
    <property type="component" value="Unassembled WGS sequence"/>
</dbReference>
<evidence type="ECO:0008006" key="3">
    <source>
        <dbReference type="Google" id="ProtNLM"/>
    </source>
</evidence>
<dbReference type="SUPFAM" id="SSF52540">
    <property type="entry name" value="P-loop containing nucleoside triphosphate hydrolases"/>
    <property type="match status" value="1"/>
</dbReference>
<reference evidence="1" key="1">
    <citation type="submission" date="2022-01" db="EMBL/GenBank/DDBJ databases">
        <title>Antribacter sp. nov., isolated from Guizhou of China.</title>
        <authorList>
            <person name="Chengliang C."/>
            <person name="Ya Z."/>
        </authorList>
    </citation>
    <scope>NUCLEOTIDE SEQUENCE</scope>
    <source>
        <strain evidence="1">KLBMP 9083</strain>
    </source>
</reference>
<dbReference type="Gene3D" id="3.40.50.300">
    <property type="entry name" value="P-loop containing nucleotide triphosphate hydrolases"/>
    <property type="match status" value="1"/>
</dbReference>
<proteinExistence type="predicted"/>